<dbReference type="Gene3D" id="1.20.1250.20">
    <property type="entry name" value="MFS general substrate transporter like domains"/>
    <property type="match status" value="1"/>
</dbReference>
<evidence type="ECO:0000256" key="4">
    <source>
        <dbReference type="ARBA" id="ARBA00023136"/>
    </source>
</evidence>
<dbReference type="InterPro" id="IPR036259">
    <property type="entry name" value="MFS_trans_sf"/>
</dbReference>
<protein>
    <submittedName>
        <fullName evidence="7">Organic cation transporter protein</fullName>
    </submittedName>
</protein>
<evidence type="ECO:0000256" key="5">
    <source>
        <dbReference type="SAM" id="Phobius"/>
    </source>
</evidence>
<feature type="transmembrane region" description="Helical" evidence="5">
    <location>
        <begin position="227"/>
        <end position="247"/>
    </location>
</feature>
<dbReference type="PANTHER" id="PTHR24064">
    <property type="entry name" value="SOLUTE CARRIER FAMILY 22 MEMBER"/>
    <property type="match status" value="1"/>
</dbReference>
<evidence type="ECO:0000313" key="7">
    <source>
        <dbReference type="EMBL" id="OWF37558.1"/>
    </source>
</evidence>
<dbReference type="Pfam" id="PF00083">
    <property type="entry name" value="Sugar_tr"/>
    <property type="match status" value="1"/>
</dbReference>
<feature type="transmembrane region" description="Helical" evidence="5">
    <location>
        <begin position="367"/>
        <end position="387"/>
    </location>
</feature>
<feature type="transmembrane region" description="Helical" evidence="5">
    <location>
        <begin position="253"/>
        <end position="275"/>
    </location>
</feature>
<organism evidence="7 8">
    <name type="scientific">Mizuhopecten yessoensis</name>
    <name type="common">Japanese scallop</name>
    <name type="synonym">Patinopecten yessoensis</name>
    <dbReference type="NCBI Taxonomy" id="6573"/>
    <lineage>
        <taxon>Eukaryota</taxon>
        <taxon>Metazoa</taxon>
        <taxon>Spiralia</taxon>
        <taxon>Lophotrochozoa</taxon>
        <taxon>Mollusca</taxon>
        <taxon>Bivalvia</taxon>
        <taxon>Autobranchia</taxon>
        <taxon>Pteriomorphia</taxon>
        <taxon>Pectinida</taxon>
        <taxon>Pectinoidea</taxon>
        <taxon>Pectinidae</taxon>
        <taxon>Mizuhopecten</taxon>
    </lineage>
</organism>
<dbReference type="AlphaFoldDB" id="A0A210PM30"/>
<evidence type="ECO:0000256" key="2">
    <source>
        <dbReference type="ARBA" id="ARBA00022692"/>
    </source>
</evidence>
<feature type="transmembrane region" description="Helical" evidence="5">
    <location>
        <begin position="20"/>
        <end position="43"/>
    </location>
</feature>
<keyword evidence="4 5" id="KW-0472">Membrane</keyword>
<comment type="subcellular location">
    <subcellularLocation>
        <location evidence="1">Membrane</location>
        <topology evidence="1">Multi-pass membrane protein</topology>
    </subcellularLocation>
</comment>
<evidence type="ECO:0000256" key="1">
    <source>
        <dbReference type="ARBA" id="ARBA00004141"/>
    </source>
</evidence>
<evidence type="ECO:0000259" key="6">
    <source>
        <dbReference type="PROSITE" id="PS50850"/>
    </source>
</evidence>
<keyword evidence="8" id="KW-1185">Reference proteome</keyword>
<dbReference type="CDD" id="cd17317">
    <property type="entry name" value="MFS_SLC22"/>
    <property type="match status" value="1"/>
</dbReference>
<gene>
    <name evidence="7" type="ORF">KP79_PYT07428</name>
</gene>
<dbReference type="Proteomes" id="UP000242188">
    <property type="component" value="Unassembled WGS sequence"/>
</dbReference>
<dbReference type="GO" id="GO:0022857">
    <property type="term" value="F:transmembrane transporter activity"/>
    <property type="evidence" value="ECO:0007669"/>
    <property type="project" value="InterPro"/>
</dbReference>
<dbReference type="PROSITE" id="PS50850">
    <property type="entry name" value="MFS"/>
    <property type="match status" value="1"/>
</dbReference>
<feature type="transmembrane region" description="Helical" evidence="5">
    <location>
        <begin position="399"/>
        <end position="418"/>
    </location>
</feature>
<dbReference type="GO" id="GO:0016020">
    <property type="term" value="C:membrane"/>
    <property type="evidence" value="ECO:0007669"/>
    <property type="project" value="UniProtKB-SubCell"/>
</dbReference>
<comment type="caution">
    <text evidence="7">The sequence shown here is derived from an EMBL/GenBank/DDBJ whole genome shotgun (WGS) entry which is preliminary data.</text>
</comment>
<feature type="domain" description="Major facilitator superfamily (MFS) profile" evidence="6">
    <location>
        <begin position="93"/>
        <end position="517"/>
    </location>
</feature>
<feature type="transmembrane region" description="Helical" evidence="5">
    <location>
        <begin position="138"/>
        <end position="159"/>
    </location>
</feature>
<dbReference type="EMBL" id="NEDP02005587">
    <property type="protein sequence ID" value="OWF37558.1"/>
    <property type="molecule type" value="Genomic_DNA"/>
</dbReference>
<feature type="transmembrane region" description="Helical" evidence="5">
    <location>
        <begin position="171"/>
        <end position="189"/>
    </location>
</feature>
<feature type="transmembrane region" description="Helical" evidence="5">
    <location>
        <begin position="195"/>
        <end position="215"/>
    </location>
</feature>
<dbReference type="OrthoDB" id="2544694at2759"/>
<reference evidence="7 8" key="1">
    <citation type="journal article" date="2017" name="Nat. Ecol. Evol.">
        <title>Scallop genome provides insights into evolution of bilaterian karyotype and development.</title>
        <authorList>
            <person name="Wang S."/>
            <person name="Zhang J."/>
            <person name="Jiao W."/>
            <person name="Li J."/>
            <person name="Xun X."/>
            <person name="Sun Y."/>
            <person name="Guo X."/>
            <person name="Huan P."/>
            <person name="Dong B."/>
            <person name="Zhang L."/>
            <person name="Hu X."/>
            <person name="Sun X."/>
            <person name="Wang J."/>
            <person name="Zhao C."/>
            <person name="Wang Y."/>
            <person name="Wang D."/>
            <person name="Huang X."/>
            <person name="Wang R."/>
            <person name="Lv J."/>
            <person name="Li Y."/>
            <person name="Zhang Z."/>
            <person name="Liu B."/>
            <person name="Lu W."/>
            <person name="Hui Y."/>
            <person name="Liang J."/>
            <person name="Zhou Z."/>
            <person name="Hou R."/>
            <person name="Li X."/>
            <person name="Liu Y."/>
            <person name="Li H."/>
            <person name="Ning X."/>
            <person name="Lin Y."/>
            <person name="Zhao L."/>
            <person name="Xing Q."/>
            <person name="Dou J."/>
            <person name="Li Y."/>
            <person name="Mao J."/>
            <person name="Guo H."/>
            <person name="Dou H."/>
            <person name="Li T."/>
            <person name="Mu C."/>
            <person name="Jiang W."/>
            <person name="Fu Q."/>
            <person name="Fu X."/>
            <person name="Miao Y."/>
            <person name="Liu J."/>
            <person name="Yu Q."/>
            <person name="Li R."/>
            <person name="Liao H."/>
            <person name="Li X."/>
            <person name="Kong Y."/>
            <person name="Jiang Z."/>
            <person name="Chourrout D."/>
            <person name="Li R."/>
            <person name="Bao Z."/>
        </authorList>
    </citation>
    <scope>NUCLEOTIDE SEQUENCE [LARGE SCALE GENOMIC DNA]</scope>
    <source>
        <strain evidence="7 8">PY_sf001</strain>
    </source>
</reference>
<keyword evidence="3 5" id="KW-1133">Transmembrane helix</keyword>
<feature type="transmembrane region" description="Helical" evidence="5">
    <location>
        <begin position="492"/>
        <end position="512"/>
    </location>
</feature>
<sequence length="568" mass="63251">MDFDEITKRLGEFGRYQKFLYLLVCLTAAIVGLFAVMGGMILASPEHRCKIPGLENDTFEVQSDRHLDLIRHYIPPSTDKLLSYDKCNLYSFNSTSVTFDNSSRPVNATLTKCTSWVYSHEVFEETVVSKYNVVCENAYQASITKSLFYAGVFVGAFVFGQMSDFFGRKKTFYFSLVLMLASSFALAWAPNYIGFSVINLIVGAASQGLFLTGFVIGVELVGPSKRIWAGIVIEYAFAVGLVSLAFIGYFVRYWQYLVIICAVPFALNLSYWWLLPESPRWLISKKRYEEAEAVLRKAERVNKVKLPDNLLDKDIDEVPKPTGNFLQLFTNRVLLIRTLIIFFNWTIVTMIYYGLSLNSGNLGGNFYMNFFLSGLVEFPAYTVVLLFLDRVGRKRLHCICMIVGGVTCLSTIFTIVFGGAELQAVTTTLAMIGKLGAAAAFAIIYIYSAELFPTVVRNSALGASSCVGRIGNIAAPYIADAGNMIGGKFGKAFPLIVFGSTAILAGCLSLFLPETLNEDLPETIEDGILFGTDAYKNRKKDISMEEKVMRPEQMAQLLPHGRQTNWSN</sequence>
<dbReference type="SUPFAM" id="SSF103473">
    <property type="entry name" value="MFS general substrate transporter"/>
    <property type="match status" value="1"/>
</dbReference>
<name>A0A210PM30_MIZYE</name>
<proteinExistence type="predicted"/>
<feature type="transmembrane region" description="Helical" evidence="5">
    <location>
        <begin position="334"/>
        <end position="355"/>
    </location>
</feature>
<feature type="transmembrane region" description="Helical" evidence="5">
    <location>
        <begin position="424"/>
        <end position="447"/>
    </location>
</feature>
<evidence type="ECO:0000313" key="8">
    <source>
        <dbReference type="Proteomes" id="UP000242188"/>
    </source>
</evidence>
<accession>A0A210PM30</accession>
<keyword evidence="2 5" id="KW-0812">Transmembrane</keyword>
<dbReference type="InterPro" id="IPR005828">
    <property type="entry name" value="MFS_sugar_transport-like"/>
</dbReference>
<dbReference type="InterPro" id="IPR020846">
    <property type="entry name" value="MFS_dom"/>
</dbReference>
<evidence type="ECO:0000256" key="3">
    <source>
        <dbReference type="ARBA" id="ARBA00022989"/>
    </source>
</evidence>